<proteinExistence type="predicted"/>
<dbReference type="Proteomes" id="UP000468650">
    <property type="component" value="Unassembled WGS sequence"/>
</dbReference>
<dbReference type="AlphaFoldDB" id="A0A6N6RL92"/>
<protein>
    <submittedName>
        <fullName evidence="2">PQQ-binding-like beta-propeller repeat protein</fullName>
    </submittedName>
</protein>
<accession>A0A6N6RL92</accession>
<dbReference type="PANTHER" id="PTHR34512:SF30">
    <property type="entry name" value="OUTER MEMBRANE PROTEIN ASSEMBLY FACTOR BAMB"/>
    <property type="match status" value="1"/>
</dbReference>
<dbReference type="SUPFAM" id="SSF50998">
    <property type="entry name" value="Quinoprotein alcohol dehydrogenase-like"/>
    <property type="match status" value="2"/>
</dbReference>
<keyword evidence="3" id="KW-1185">Reference proteome</keyword>
<dbReference type="InterPro" id="IPR015943">
    <property type="entry name" value="WD40/YVTN_repeat-like_dom_sf"/>
</dbReference>
<dbReference type="Pfam" id="PF13360">
    <property type="entry name" value="PQQ_2"/>
    <property type="match status" value="1"/>
</dbReference>
<dbReference type="InterPro" id="IPR002372">
    <property type="entry name" value="PQQ_rpt_dom"/>
</dbReference>
<dbReference type="OrthoDB" id="9816081at2"/>
<gene>
    <name evidence="2" type="ORF">F8C67_05050</name>
</gene>
<dbReference type="Gene3D" id="2.130.10.10">
    <property type="entry name" value="YVTN repeat-like/Quinoprotein amine dehydrogenase"/>
    <property type="match status" value="1"/>
</dbReference>
<evidence type="ECO:0000313" key="3">
    <source>
        <dbReference type="Proteomes" id="UP000468650"/>
    </source>
</evidence>
<organism evidence="2 3">
    <name type="scientific">Phaeocystidibacter luteus</name>
    <dbReference type="NCBI Taxonomy" id="911197"/>
    <lineage>
        <taxon>Bacteria</taxon>
        <taxon>Pseudomonadati</taxon>
        <taxon>Bacteroidota</taxon>
        <taxon>Flavobacteriia</taxon>
        <taxon>Flavobacteriales</taxon>
        <taxon>Phaeocystidibacteraceae</taxon>
        <taxon>Phaeocystidibacter</taxon>
    </lineage>
</organism>
<evidence type="ECO:0000313" key="2">
    <source>
        <dbReference type="EMBL" id="KAB2814051.1"/>
    </source>
</evidence>
<dbReference type="PANTHER" id="PTHR34512">
    <property type="entry name" value="CELL SURFACE PROTEIN"/>
    <property type="match status" value="1"/>
</dbReference>
<evidence type="ECO:0000259" key="1">
    <source>
        <dbReference type="Pfam" id="PF13360"/>
    </source>
</evidence>
<reference evidence="2 3" key="1">
    <citation type="submission" date="2019-09" db="EMBL/GenBank/DDBJ databases">
        <title>Genomes of family Cryomorphaceae.</title>
        <authorList>
            <person name="Bowman J.P."/>
        </authorList>
    </citation>
    <scope>NUCLEOTIDE SEQUENCE [LARGE SCALE GENOMIC DNA]</scope>
    <source>
        <strain evidence="2 3">LMG 25704</strain>
    </source>
</reference>
<feature type="domain" description="Pyrrolo-quinoline quinone repeat" evidence="1">
    <location>
        <begin position="225"/>
        <end position="370"/>
    </location>
</feature>
<name>A0A6N6RL92_9FLAO</name>
<dbReference type="RefSeq" id="WP_151666719.1">
    <property type="nucleotide sequence ID" value="NZ_WBVO01000002.1"/>
</dbReference>
<sequence length="405" mass="45742">MKKLVLILFCVSQIIACDRPEVATPEPNNELEILWSTRIVPDGPGFNSLSMSPVLFEDHLIVNSEYNFRGLTAPVIWLDTATGEIDTMWSDYVYHWDYYTEEDRAVIGDYLFLGGLFAVDCIDMRDASTQWGSMFDDGYAVLYTHDGYLYRTMNYTNPNGKYCAVILRTPAASADWDTVYTYCSTTRLHPSFVAFDFGELSSGDEVLVAKRRSEYLSSNANGETTIFAYNLTADSLQWESERLETFCGFVPLQVHGPQVYGMIDSNFVALSMEDGSVKWKTPLPDWMGFPSDLRHGDFHVSSGKIVLKGTSPYFACLDAEDGTLLWTTEDGYYHNLNSRFVVYQNRIYCSNAGLAIVDLETGQRIVDKEVCDKLGYIQGDIVLDPERGVMYMQNGKDALCVRIPK</sequence>
<comment type="caution">
    <text evidence="2">The sequence shown here is derived from an EMBL/GenBank/DDBJ whole genome shotgun (WGS) entry which is preliminary data.</text>
</comment>
<dbReference type="InterPro" id="IPR011047">
    <property type="entry name" value="Quinoprotein_ADH-like_sf"/>
</dbReference>
<dbReference type="EMBL" id="WBVO01000002">
    <property type="protein sequence ID" value="KAB2814051.1"/>
    <property type="molecule type" value="Genomic_DNA"/>
</dbReference>